<dbReference type="Proteomes" id="UP000198534">
    <property type="component" value="Unassembled WGS sequence"/>
</dbReference>
<feature type="region of interest" description="Disordered" evidence="1">
    <location>
        <begin position="81"/>
        <end position="103"/>
    </location>
</feature>
<evidence type="ECO:0000313" key="2">
    <source>
        <dbReference type="EMBL" id="SDW46809.1"/>
    </source>
</evidence>
<dbReference type="AlphaFoldDB" id="A0A1H2TU02"/>
<evidence type="ECO:0000313" key="3">
    <source>
        <dbReference type="Proteomes" id="UP000198534"/>
    </source>
</evidence>
<dbReference type="CDD" id="cd20223">
    <property type="entry name" value="PFM_epsilon-toxin-like"/>
    <property type="match status" value="1"/>
</dbReference>
<name>A0A1H2TU02_9BACL</name>
<gene>
    <name evidence="2" type="ORF">SAMN05444487_103239</name>
</gene>
<dbReference type="EMBL" id="FNNQ01000003">
    <property type="protein sequence ID" value="SDW46809.1"/>
    <property type="molecule type" value="Genomic_DNA"/>
</dbReference>
<dbReference type="RefSeq" id="WP_091736965.1">
    <property type="nucleotide sequence ID" value="NZ_FNNQ01000003.1"/>
</dbReference>
<reference evidence="2 3" key="1">
    <citation type="submission" date="2016-10" db="EMBL/GenBank/DDBJ databases">
        <authorList>
            <person name="de Groot N.N."/>
        </authorList>
    </citation>
    <scope>NUCLEOTIDE SEQUENCE [LARGE SCALE GENOMIC DNA]</scope>
    <source>
        <strain evidence="2 3">DSM 45610</strain>
    </source>
</reference>
<feature type="region of interest" description="Disordered" evidence="1">
    <location>
        <begin position="302"/>
        <end position="330"/>
    </location>
</feature>
<evidence type="ECO:0000256" key="1">
    <source>
        <dbReference type="SAM" id="MobiDB-lite"/>
    </source>
</evidence>
<organism evidence="2 3">
    <name type="scientific">Marininema mesophilum</name>
    <dbReference type="NCBI Taxonomy" id="1048340"/>
    <lineage>
        <taxon>Bacteria</taxon>
        <taxon>Bacillati</taxon>
        <taxon>Bacillota</taxon>
        <taxon>Bacilli</taxon>
        <taxon>Bacillales</taxon>
        <taxon>Thermoactinomycetaceae</taxon>
        <taxon>Marininema</taxon>
    </lineage>
</organism>
<protein>
    <submittedName>
        <fullName evidence="2">Uncharacterized protein</fullName>
    </submittedName>
</protein>
<dbReference type="Gene3D" id="2.170.15.10">
    <property type="entry name" value="Proaerolysin, chain A, domain 3"/>
    <property type="match status" value="1"/>
</dbReference>
<keyword evidence="3" id="KW-1185">Reference proteome</keyword>
<dbReference type="SUPFAM" id="SSF56973">
    <property type="entry name" value="Aerolisin/ETX pore-forming domain"/>
    <property type="match status" value="1"/>
</dbReference>
<proteinExistence type="predicted"/>
<accession>A0A1H2TU02</accession>
<feature type="compositionally biased region" description="Basic and acidic residues" evidence="1">
    <location>
        <begin position="310"/>
        <end position="330"/>
    </location>
</feature>
<sequence>MINVWKRLLIFVFAFALIAGGGFTEWMNSKAYAADAPTVDTVVEDNKDLYTSNDMLKFASSSTTGYKITSQDEDLKSIDYFINNNGENPEESTRKSQGKSYSQTDTLTLNASTELTVGSETSASAELPGIANVTEKFTTQFKVSAGVSDAQSETKQLAYGGDSVEADPYEKVRIDYYLKELKTKGIMNTGTRITEIGDKLGFAVLNVSEPWKDVRVIDKYDPGKRTGEDVYDFFKQLEKINKKQPIVPLNQNDNKIWRIIPKGKLSDFFFIDDEAKTVSTVAAQAGFDGVGGTGLESKTTITDGKTGKVKSVEEKTMDKKGKVLNEKQVK</sequence>